<accession>A0ABV1NJM3</accession>
<dbReference type="Proteomes" id="UP001445732">
    <property type="component" value="Unassembled WGS sequence"/>
</dbReference>
<dbReference type="PANTHER" id="PTHR47234:SF2">
    <property type="entry name" value="TONB-DEPENDENT RECEPTOR"/>
    <property type="match status" value="1"/>
</dbReference>
<dbReference type="InterPro" id="IPR036942">
    <property type="entry name" value="Beta-barrel_TonB_sf"/>
</dbReference>
<comment type="caution">
    <text evidence="13">The sequence shown here is derived from an EMBL/GenBank/DDBJ whole genome shotgun (WGS) entry which is preliminary data.</text>
</comment>
<organism evidence="13 14">
    <name type="scientific">Brevundimonas aurifodinae</name>
    <dbReference type="NCBI Taxonomy" id="1508312"/>
    <lineage>
        <taxon>Bacteria</taxon>
        <taxon>Pseudomonadati</taxon>
        <taxon>Pseudomonadota</taxon>
        <taxon>Alphaproteobacteria</taxon>
        <taxon>Caulobacterales</taxon>
        <taxon>Caulobacteraceae</taxon>
        <taxon>Brevundimonas</taxon>
    </lineage>
</organism>
<dbReference type="RefSeq" id="WP_349683188.1">
    <property type="nucleotide sequence ID" value="NZ_JBEGDD010000001.1"/>
</dbReference>
<comment type="similarity">
    <text evidence="8 9">Belongs to the TonB-dependent receptor family.</text>
</comment>
<dbReference type="PROSITE" id="PS52016">
    <property type="entry name" value="TONB_DEPENDENT_REC_3"/>
    <property type="match status" value="1"/>
</dbReference>
<comment type="subcellular location">
    <subcellularLocation>
        <location evidence="1 8">Cell outer membrane</location>
        <topology evidence="1 8">Multi-pass membrane protein</topology>
    </subcellularLocation>
</comment>
<evidence type="ECO:0000313" key="14">
    <source>
        <dbReference type="Proteomes" id="UP001445732"/>
    </source>
</evidence>
<dbReference type="Pfam" id="PF00593">
    <property type="entry name" value="TonB_dep_Rec_b-barrel"/>
    <property type="match status" value="1"/>
</dbReference>
<keyword evidence="7 8" id="KW-0998">Cell outer membrane</keyword>
<sequence length="1021" mass="109100">MLAGAASVLTIVAASSAVAQTAVPQETVLPDQATEVEEIVVTGSRIRVQDYVAANPVVSVTAESIERSGQTNLTEYLTEVPALAQSLTLQEGADTSTPGLAGLNLLDLRGLGTTRTLVLVNGRRHVASSPGTASVDINAIPVALIERTEVLTGGASAVYGADGVSGVVNFILKDDFEGVDIRTQYGVSEAGGGENIFASVLFGDNFADGRGNVTLGLEYNKDDALKFADRDYTRTGNRFIFVNNPDDPETFGGAQTPNIPDLILANNARYIDTTRGGSIYTNFANASTLSGVSFLGDGSPFIDGESAGGFIALGGSGTPLDDFNDDLLPGLERGTVSLTGRYDLTPGLRVFGEAKYTQSQTEFFAQPSYVYGLFTSLDNPFIPAAARADALAPGGLGTFDGYDGFLPGPGVLVARDNFDLGTQNYDITRETWRGLIGLEGDLTDTISFEASYVYGRADQETVSKNVIINDRFFAATDVIVSGGQPVCRSNVTPGAIPTGDVFGQFAFPDAAFGATFTPGANSGCLPINLFGEGLNSQAAIDWITGEYTSDATIEQHVVNAFVSGDTTGFFSLPAGPIGFVLGGEYRKESSDSRPSDIELLADSLEYPLTGVGRGSRTQGEFDVAEVFVEVAVPVLRDLPFAQAVDVSAAYRYSDYSTSGGTDTWNVNGRWEIDDTIALRGTVARAVRAPNIVNLFQGRQQTFGTFADPCSVENITEGENPGLRAENCRIDLLAAGVANPATFINNSSEAVGGFIEGNPLLQPESADTWTVGFVLTPQDIPGLSLSLDYYNIEIEDAIQAYTSQRIVNNCYDLPRPNQFCDLIERGTVGGNPGRITTFSQIPGNLASYETSGWDLNVAYRLDPANFGVERDIGTFNFALVGNALDSLSFIEVSGADPINSQGQIDAPDYTATFDVTWDWRAWSANYGFSWFSETNRQSRVSRVNNPDAYEPQYRQFPAREVHDFRIAYDVNDGVGVYAGVNNFTDEQPAPGSESYPVNALGRYFYVGATARLDSLGSLMPWR</sequence>
<evidence type="ECO:0000256" key="5">
    <source>
        <dbReference type="ARBA" id="ARBA00023077"/>
    </source>
</evidence>
<feature type="signal peptide" evidence="10">
    <location>
        <begin position="1"/>
        <end position="19"/>
    </location>
</feature>
<dbReference type="InterPro" id="IPR037066">
    <property type="entry name" value="Plug_dom_sf"/>
</dbReference>
<evidence type="ECO:0000256" key="2">
    <source>
        <dbReference type="ARBA" id="ARBA00022448"/>
    </source>
</evidence>
<dbReference type="EMBL" id="JBEGDD010000001">
    <property type="protein sequence ID" value="MEQ7154032.1"/>
    <property type="molecule type" value="Genomic_DNA"/>
</dbReference>
<dbReference type="Pfam" id="PF07715">
    <property type="entry name" value="Plug"/>
    <property type="match status" value="1"/>
</dbReference>
<keyword evidence="13" id="KW-0675">Receptor</keyword>
<evidence type="ECO:0000256" key="8">
    <source>
        <dbReference type="PROSITE-ProRule" id="PRU01360"/>
    </source>
</evidence>
<evidence type="ECO:0000256" key="6">
    <source>
        <dbReference type="ARBA" id="ARBA00023136"/>
    </source>
</evidence>
<dbReference type="Gene3D" id="2.40.170.20">
    <property type="entry name" value="TonB-dependent receptor, beta-barrel domain"/>
    <property type="match status" value="1"/>
</dbReference>
<name>A0ABV1NJM3_9CAUL</name>
<dbReference type="InterPro" id="IPR012910">
    <property type="entry name" value="Plug_dom"/>
</dbReference>
<evidence type="ECO:0000259" key="12">
    <source>
        <dbReference type="Pfam" id="PF07715"/>
    </source>
</evidence>
<dbReference type="Gene3D" id="2.170.130.10">
    <property type="entry name" value="TonB-dependent receptor, plug domain"/>
    <property type="match status" value="1"/>
</dbReference>
<evidence type="ECO:0000256" key="7">
    <source>
        <dbReference type="ARBA" id="ARBA00023237"/>
    </source>
</evidence>
<keyword evidence="5 9" id="KW-0798">TonB box</keyword>
<evidence type="ECO:0000256" key="1">
    <source>
        <dbReference type="ARBA" id="ARBA00004571"/>
    </source>
</evidence>
<keyword evidence="4 8" id="KW-0812">Transmembrane</keyword>
<evidence type="ECO:0000256" key="10">
    <source>
        <dbReference type="SAM" id="SignalP"/>
    </source>
</evidence>
<dbReference type="PANTHER" id="PTHR47234">
    <property type="match status" value="1"/>
</dbReference>
<keyword evidence="6 8" id="KW-0472">Membrane</keyword>
<feature type="chain" id="PRO_5045178092" evidence="10">
    <location>
        <begin position="20"/>
        <end position="1021"/>
    </location>
</feature>
<feature type="domain" description="TonB-dependent receptor-like beta-barrel" evidence="11">
    <location>
        <begin position="410"/>
        <end position="981"/>
    </location>
</feature>
<protein>
    <submittedName>
        <fullName evidence="13">TonB-dependent receptor</fullName>
    </submittedName>
</protein>
<evidence type="ECO:0000256" key="9">
    <source>
        <dbReference type="RuleBase" id="RU003357"/>
    </source>
</evidence>
<evidence type="ECO:0000313" key="13">
    <source>
        <dbReference type="EMBL" id="MEQ7154032.1"/>
    </source>
</evidence>
<keyword evidence="14" id="KW-1185">Reference proteome</keyword>
<evidence type="ECO:0000256" key="4">
    <source>
        <dbReference type="ARBA" id="ARBA00022692"/>
    </source>
</evidence>
<dbReference type="InterPro" id="IPR039426">
    <property type="entry name" value="TonB-dep_rcpt-like"/>
</dbReference>
<keyword evidence="2 8" id="KW-0813">Transport</keyword>
<dbReference type="SUPFAM" id="SSF56935">
    <property type="entry name" value="Porins"/>
    <property type="match status" value="1"/>
</dbReference>
<reference evidence="13 14" key="1">
    <citation type="submission" date="2024-06" db="EMBL/GenBank/DDBJ databases">
        <title>Brevundimonas sp. C11.</title>
        <authorList>
            <person name="Maltman C."/>
        </authorList>
    </citation>
    <scope>NUCLEOTIDE SEQUENCE [LARGE SCALE GENOMIC DNA]</scope>
    <source>
        <strain evidence="13 14">C11</strain>
    </source>
</reference>
<keyword evidence="10" id="KW-0732">Signal</keyword>
<feature type="domain" description="TonB-dependent receptor plug" evidence="12">
    <location>
        <begin position="55"/>
        <end position="167"/>
    </location>
</feature>
<evidence type="ECO:0000256" key="3">
    <source>
        <dbReference type="ARBA" id="ARBA00022452"/>
    </source>
</evidence>
<keyword evidence="3 8" id="KW-1134">Transmembrane beta strand</keyword>
<dbReference type="InterPro" id="IPR000531">
    <property type="entry name" value="Beta-barrel_TonB"/>
</dbReference>
<proteinExistence type="inferred from homology"/>
<evidence type="ECO:0000259" key="11">
    <source>
        <dbReference type="Pfam" id="PF00593"/>
    </source>
</evidence>
<gene>
    <name evidence="13" type="ORF">ABN401_02265</name>
</gene>